<dbReference type="PANTHER" id="PTHR37694">
    <property type="entry name" value="SLR8022 PROTEIN"/>
    <property type="match status" value="1"/>
</dbReference>
<evidence type="ECO:0008006" key="3">
    <source>
        <dbReference type="Google" id="ProtNLM"/>
    </source>
</evidence>
<dbReference type="PANTHER" id="PTHR37694:SF1">
    <property type="entry name" value="SLR8022 PROTEIN"/>
    <property type="match status" value="1"/>
</dbReference>
<dbReference type="InterPro" id="IPR011051">
    <property type="entry name" value="RmlC_Cupin_sf"/>
</dbReference>
<dbReference type="InterPro" id="IPR014710">
    <property type="entry name" value="RmlC-like_jellyroll"/>
</dbReference>
<dbReference type="Proteomes" id="UP000231179">
    <property type="component" value="Chromosome"/>
</dbReference>
<organism evidence="1 2">
    <name type="scientific">Spiroplasma clarkii</name>
    <dbReference type="NCBI Taxonomy" id="2139"/>
    <lineage>
        <taxon>Bacteria</taxon>
        <taxon>Bacillati</taxon>
        <taxon>Mycoplasmatota</taxon>
        <taxon>Mollicutes</taxon>
        <taxon>Entomoplasmatales</taxon>
        <taxon>Spiroplasmataceae</taxon>
        <taxon>Spiroplasma</taxon>
    </lineage>
</organism>
<dbReference type="Gene3D" id="2.60.120.10">
    <property type="entry name" value="Jelly Rolls"/>
    <property type="match status" value="1"/>
</dbReference>
<proteinExistence type="predicted"/>
<evidence type="ECO:0000313" key="2">
    <source>
        <dbReference type="Proteomes" id="UP000231179"/>
    </source>
</evidence>
<sequence length="102" mass="11438">MLKNLNLQEVIELKNLVENATGQIVSKTILESKLTNISLFAIAKNEGLSEHTSVGDALVTVLEGTAKITIADQEYHLHKEQSIVNQLKWFMLSMPLKILKCY</sequence>
<dbReference type="AlphaFoldDB" id="A0A1Y0L387"/>
<protein>
    <recommendedName>
        <fullName evidence="3">Cupin 2 conserved barrel domain-containing protein</fullName>
    </recommendedName>
</protein>
<accession>A0A1Y0L387</accession>
<reference evidence="1 2" key="1">
    <citation type="submission" date="2017-11" db="EMBL/GenBank/DDBJ databases">
        <title>Complete genome sequence of Spiroplasma clarkii CN-5 (DSM 19994).</title>
        <authorList>
            <person name="Tsai Y.-M."/>
            <person name="Chang A."/>
            <person name="Lo W.-S."/>
            <person name="Kuo C.-H."/>
        </authorList>
    </citation>
    <scope>NUCLEOTIDE SEQUENCE [LARGE SCALE GENOMIC DNA]</scope>
    <source>
        <strain evidence="1 2">CN-5</strain>
    </source>
</reference>
<evidence type="ECO:0000313" key="1">
    <source>
        <dbReference type="EMBL" id="ATX71512.1"/>
    </source>
</evidence>
<dbReference type="RefSeq" id="WP_211277548.1">
    <property type="nucleotide sequence ID" value="NZ_CP015819.1"/>
</dbReference>
<dbReference type="EMBL" id="CP024870">
    <property type="protein sequence ID" value="ATX71512.1"/>
    <property type="molecule type" value="Genomic_DNA"/>
</dbReference>
<name>A0A1Y0L387_9MOLU</name>
<gene>
    <name evidence="1" type="ORF">SCLAR_v1c12120</name>
</gene>
<keyword evidence="2" id="KW-1185">Reference proteome</keyword>
<dbReference type="CDD" id="cd02230">
    <property type="entry name" value="cupin_HP0902-like"/>
    <property type="match status" value="1"/>
</dbReference>
<dbReference type="KEGG" id="scla:SCLARK_001727"/>
<dbReference type="SUPFAM" id="SSF51182">
    <property type="entry name" value="RmlC-like cupins"/>
    <property type="match status" value="1"/>
</dbReference>